<dbReference type="GO" id="GO:0004413">
    <property type="term" value="F:homoserine kinase activity"/>
    <property type="evidence" value="ECO:0007669"/>
    <property type="project" value="TreeGrafter"/>
</dbReference>
<evidence type="ECO:0000313" key="4">
    <source>
        <dbReference type="Proteomes" id="UP000535406"/>
    </source>
</evidence>
<dbReference type="InterPro" id="IPR011009">
    <property type="entry name" value="Kinase-like_dom_sf"/>
</dbReference>
<proteinExistence type="inferred from homology"/>
<organism evidence="3 4">
    <name type="scientific">Shinella fusca</name>
    <dbReference type="NCBI Taxonomy" id="544480"/>
    <lineage>
        <taxon>Bacteria</taxon>
        <taxon>Pseudomonadati</taxon>
        <taxon>Pseudomonadota</taxon>
        <taxon>Alphaproteobacteria</taxon>
        <taxon>Hyphomicrobiales</taxon>
        <taxon>Rhizobiaceae</taxon>
        <taxon>Shinella</taxon>
    </lineage>
</organism>
<keyword evidence="3" id="KW-0808">Transferase</keyword>
<dbReference type="Pfam" id="PF01636">
    <property type="entry name" value="APH"/>
    <property type="match status" value="1"/>
</dbReference>
<comment type="caution">
    <text evidence="3">The sequence shown here is derived from an EMBL/GenBank/DDBJ whole genome shotgun (WGS) entry which is preliminary data.</text>
</comment>
<evidence type="ECO:0000259" key="2">
    <source>
        <dbReference type="Pfam" id="PF01636"/>
    </source>
</evidence>
<dbReference type="Gene3D" id="3.90.1200.10">
    <property type="match status" value="1"/>
</dbReference>
<evidence type="ECO:0000256" key="1">
    <source>
        <dbReference type="ARBA" id="ARBA00038240"/>
    </source>
</evidence>
<sequence>MAETLTQRAVAALAHWDLPGQVPELIKYRENAVFKVTLAWGEPAALRLHRPAYHSAAALASELAFMANLRDRGLAVPQPIPAANGALLVAFGEGPFHADLIGWVEGEPLGETGVPLAGKGRDLPAIFRAIGREMALLHGAADAFRQPVGFERPAWDAAGLLGAAPFWGRFWDCPMLAPEDRAYLAGLRETLAARLAAIAPGLDYGLIHADIVRENIFVQGDAVAFIDFDDCGFGFRLFDLATTLLRNRREPAYPALSAALIEGYARIRPQVEAELEHLPLFLLLRALTYIGWAAARPDLPDNAARLQRYIAEVRTLAEG</sequence>
<gene>
    <name evidence="3" type="ORF">HNQ66_003113</name>
</gene>
<keyword evidence="4" id="KW-1185">Reference proteome</keyword>
<dbReference type="PANTHER" id="PTHR21064">
    <property type="entry name" value="AMINOGLYCOSIDE PHOSPHOTRANSFERASE DOMAIN-CONTAINING PROTEIN-RELATED"/>
    <property type="match status" value="1"/>
</dbReference>
<dbReference type="AlphaFoldDB" id="A0A7W7YWK2"/>
<evidence type="ECO:0000313" key="3">
    <source>
        <dbReference type="EMBL" id="MBB5043703.1"/>
    </source>
</evidence>
<feature type="domain" description="Aminoglycoside phosphotransferase" evidence="2">
    <location>
        <begin position="30"/>
        <end position="268"/>
    </location>
</feature>
<dbReference type="SUPFAM" id="SSF56112">
    <property type="entry name" value="Protein kinase-like (PK-like)"/>
    <property type="match status" value="1"/>
</dbReference>
<dbReference type="GO" id="GO:0009088">
    <property type="term" value="P:threonine biosynthetic process"/>
    <property type="evidence" value="ECO:0007669"/>
    <property type="project" value="TreeGrafter"/>
</dbReference>
<accession>A0A7W7YWK2</accession>
<protein>
    <submittedName>
        <fullName evidence="3">Ser/Thr protein kinase RdoA (MazF antagonist)</fullName>
    </submittedName>
</protein>
<name>A0A7W7YWK2_9HYPH</name>
<comment type="similarity">
    <text evidence="1">Belongs to the pseudomonas-type ThrB family.</text>
</comment>
<reference evidence="3 4" key="1">
    <citation type="submission" date="2020-08" db="EMBL/GenBank/DDBJ databases">
        <title>Genomic Encyclopedia of Type Strains, Phase IV (KMG-IV): sequencing the most valuable type-strain genomes for metagenomic binning, comparative biology and taxonomic classification.</title>
        <authorList>
            <person name="Goeker M."/>
        </authorList>
    </citation>
    <scope>NUCLEOTIDE SEQUENCE [LARGE SCALE GENOMIC DNA]</scope>
    <source>
        <strain evidence="3 4">DSM 21319</strain>
    </source>
</reference>
<dbReference type="PANTHER" id="PTHR21064:SF6">
    <property type="entry name" value="AMINOGLYCOSIDE PHOSPHOTRANSFERASE DOMAIN-CONTAINING PROTEIN"/>
    <property type="match status" value="1"/>
</dbReference>
<dbReference type="InterPro" id="IPR050249">
    <property type="entry name" value="Pseudomonas-type_ThrB"/>
</dbReference>
<dbReference type="InterPro" id="IPR002575">
    <property type="entry name" value="Aminoglycoside_PTrfase"/>
</dbReference>
<dbReference type="Proteomes" id="UP000535406">
    <property type="component" value="Unassembled WGS sequence"/>
</dbReference>
<dbReference type="EMBL" id="JACHIK010000010">
    <property type="protein sequence ID" value="MBB5043703.1"/>
    <property type="molecule type" value="Genomic_DNA"/>
</dbReference>
<keyword evidence="3" id="KW-0418">Kinase</keyword>